<proteinExistence type="predicted"/>
<evidence type="ECO:0000313" key="1">
    <source>
        <dbReference type="EMBL" id="ETO04474.1"/>
    </source>
</evidence>
<dbReference type="EMBL" id="ASPP01029307">
    <property type="protein sequence ID" value="ETO04474.1"/>
    <property type="molecule type" value="Genomic_DNA"/>
</dbReference>
<gene>
    <name evidence="1" type="ORF">RFI_32922</name>
</gene>
<protein>
    <submittedName>
        <fullName evidence="1">Uncharacterized protein</fullName>
    </submittedName>
</protein>
<dbReference type="Proteomes" id="UP000023152">
    <property type="component" value="Unassembled WGS sequence"/>
</dbReference>
<evidence type="ECO:0000313" key="2">
    <source>
        <dbReference type="Proteomes" id="UP000023152"/>
    </source>
</evidence>
<keyword evidence="2" id="KW-1185">Reference proteome</keyword>
<comment type="caution">
    <text evidence="1">The sequence shown here is derived from an EMBL/GenBank/DDBJ whole genome shotgun (WGS) entry which is preliminary data.</text>
</comment>
<reference evidence="1 2" key="1">
    <citation type="journal article" date="2013" name="Curr. Biol.">
        <title>The Genome of the Foraminiferan Reticulomyxa filosa.</title>
        <authorList>
            <person name="Glockner G."/>
            <person name="Hulsmann N."/>
            <person name="Schleicher M."/>
            <person name="Noegel A.A."/>
            <person name="Eichinger L."/>
            <person name="Gallinger C."/>
            <person name="Pawlowski J."/>
            <person name="Sierra R."/>
            <person name="Euteneuer U."/>
            <person name="Pillet L."/>
            <person name="Moustafa A."/>
            <person name="Platzer M."/>
            <person name="Groth M."/>
            <person name="Szafranski K."/>
            <person name="Schliwa M."/>
        </authorList>
    </citation>
    <scope>NUCLEOTIDE SEQUENCE [LARGE SCALE GENOMIC DNA]</scope>
</reference>
<name>X6LS72_RETFI</name>
<accession>X6LS72</accession>
<organism evidence="1 2">
    <name type="scientific">Reticulomyxa filosa</name>
    <dbReference type="NCBI Taxonomy" id="46433"/>
    <lineage>
        <taxon>Eukaryota</taxon>
        <taxon>Sar</taxon>
        <taxon>Rhizaria</taxon>
        <taxon>Retaria</taxon>
        <taxon>Foraminifera</taxon>
        <taxon>Monothalamids</taxon>
        <taxon>Reticulomyxidae</taxon>
        <taxon>Reticulomyxa</taxon>
    </lineage>
</organism>
<sequence>MFFPFFQYIKFLRDEDRQDDGKYTRKTKILFSSSFDITSQHHTEKKKKKNELETIVNKVKKDNDNVNKIDKKGQNENGIIVMNIFVLYYIIRETKNKKNKKWMKWWNQREQKDKT</sequence>
<dbReference type="AlphaFoldDB" id="X6LS72"/>